<proteinExistence type="predicted"/>
<evidence type="ECO:0000313" key="3">
    <source>
        <dbReference type="Proteomes" id="UP001283361"/>
    </source>
</evidence>
<gene>
    <name evidence="2" type="ORF">RRG08_052320</name>
</gene>
<dbReference type="AlphaFoldDB" id="A0AAE1AID1"/>
<dbReference type="EMBL" id="JAWDGP010001801">
    <property type="protein sequence ID" value="KAK3788080.1"/>
    <property type="molecule type" value="Genomic_DNA"/>
</dbReference>
<dbReference type="Proteomes" id="UP001283361">
    <property type="component" value="Unassembled WGS sequence"/>
</dbReference>
<evidence type="ECO:0000313" key="2">
    <source>
        <dbReference type="EMBL" id="KAK3788080.1"/>
    </source>
</evidence>
<comment type="caution">
    <text evidence="2">The sequence shown here is derived from an EMBL/GenBank/DDBJ whole genome shotgun (WGS) entry which is preliminary data.</text>
</comment>
<accession>A0AAE1AID1</accession>
<name>A0AAE1AID1_9GAST</name>
<organism evidence="2 3">
    <name type="scientific">Elysia crispata</name>
    <name type="common">lettuce slug</name>
    <dbReference type="NCBI Taxonomy" id="231223"/>
    <lineage>
        <taxon>Eukaryota</taxon>
        <taxon>Metazoa</taxon>
        <taxon>Spiralia</taxon>
        <taxon>Lophotrochozoa</taxon>
        <taxon>Mollusca</taxon>
        <taxon>Gastropoda</taxon>
        <taxon>Heterobranchia</taxon>
        <taxon>Euthyneura</taxon>
        <taxon>Panpulmonata</taxon>
        <taxon>Sacoglossa</taxon>
        <taxon>Placobranchoidea</taxon>
        <taxon>Plakobranchidae</taxon>
        <taxon>Elysia</taxon>
    </lineage>
</organism>
<evidence type="ECO:0000256" key="1">
    <source>
        <dbReference type="SAM" id="MobiDB-lite"/>
    </source>
</evidence>
<reference evidence="2" key="1">
    <citation type="journal article" date="2023" name="G3 (Bethesda)">
        <title>A reference genome for the long-term kleptoplast-retaining sea slug Elysia crispata morphotype clarki.</title>
        <authorList>
            <person name="Eastman K.E."/>
            <person name="Pendleton A.L."/>
            <person name="Shaikh M.A."/>
            <person name="Suttiyut T."/>
            <person name="Ogas R."/>
            <person name="Tomko P."/>
            <person name="Gavelis G."/>
            <person name="Widhalm J.R."/>
            <person name="Wisecaver J.H."/>
        </authorList>
    </citation>
    <scope>NUCLEOTIDE SEQUENCE</scope>
    <source>
        <strain evidence="2">ECLA1</strain>
    </source>
</reference>
<feature type="region of interest" description="Disordered" evidence="1">
    <location>
        <begin position="19"/>
        <end position="39"/>
    </location>
</feature>
<protein>
    <submittedName>
        <fullName evidence="2">Uncharacterized protein</fullName>
    </submittedName>
</protein>
<sequence length="129" mass="14151">MADALTPQPPVTLARRAAAVVSSPRYTPERNTSTPKKSGKLFTRSQVVVGPTARVPDAIRDTEDLMNDTGELMCGLAASAYFGALLLRRTQELIIDFNAYTEKSFGFESSETSKLQLRLGIKVNIFNQI</sequence>
<keyword evidence="3" id="KW-1185">Reference proteome</keyword>